<gene>
    <name evidence="8" type="primary">eda</name>
    <name evidence="8" type="ORF">CLOHYLEM_06484</name>
</gene>
<dbReference type="Pfam" id="PF01081">
    <property type="entry name" value="Aldolase"/>
    <property type="match status" value="1"/>
</dbReference>
<comment type="caution">
    <text evidence="8">The sequence shown here is derived from an EMBL/GenBank/DDBJ whole genome shotgun (WGS) entry which is preliminary data.</text>
</comment>
<dbReference type="CDD" id="cd00452">
    <property type="entry name" value="KDPG_aldolase"/>
    <property type="match status" value="1"/>
</dbReference>
<evidence type="ECO:0000256" key="6">
    <source>
        <dbReference type="ARBA" id="ARBA00023239"/>
    </source>
</evidence>
<comment type="pathway">
    <text evidence="2">Carbohydrate acid metabolism; 2-dehydro-3-deoxy-D-gluconate degradation; D-glyceraldehyde 3-phosphate and pyruvate from 2-dehydro-3-deoxy-D-gluconate: step 2/2.</text>
</comment>
<dbReference type="Proteomes" id="UP000004893">
    <property type="component" value="Unassembled WGS sequence"/>
</dbReference>
<comment type="catalytic activity">
    <reaction evidence="1">
        <text>2-dehydro-3-deoxy-6-phospho-D-gluconate = D-glyceraldehyde 3-phosphate + pyruvate</text>
        <dbReference type="Rhea" id="RHEA:17089"/>
        <dbReference type="ChEBI" id="CHEBI:15361"/>
        <dbReference type="ChEBI" id="CHEBI:57569"/>
        <dbReference type="ChEBI" id="CHEBI:59776"/>
        <dbReference type="EC" id="4.1.2.14"/>
    </reaction>
</comment>
<evidence type="ECO:0000313" key="8">
    <source>
        <dbReference type="EMBL" id="EEG73374.1"/>
    </source>
</evidence>
<dbReference type="InterPro" id="IPR000887">
    <property type="entry name" value="Aldlse_KDPG_KHG"/>
</dbReference>
<dbReference type="EMBL" id="ABYI02000027">
    <property type="protein sequence ID" value="EEG73374.1"/>
    <property type="molecule type" value="Genomic_DNA"/>
</dbReference>
<comment type="subunit">
    <text evidence="4">Homotrimer.</text>
</comment>
<dbReference type="PANTHER" id="PTHR30246">
    <property type="entry name" value="2-KETO-3-DEOXY-6-PHOSPHOGLUCONATE ALDOLASE"/>
    <property type="match status" value="1"/>
</dbReference>
<keyword evidence="7" id="KW-0119">Carbohydrate metabolism</keyword>
<dbReference type="RefSeq" id="WP_006443840.1">
    <property type="nucleotide sequence ID" value="NZ_CP036524.1"/>
</dbReference>
<dbReference type="EC" id="4.1.2.14" evidence="5"/>
<evidence type="ECO:0000256" key="2">
    <source>
        <dbReference type="ARBA" id="ARBA00004736"/>
    </source>
</evidence>
<keyword evidence="6" id="KW-0456">Lyase</keyword>
<organism evidence="8 9">
    <name type="scientific">[Clostridium] hylemonae DSM 15053</name>
    <dbReference type="NCBI Taxonomy" id="553973"/>
    <lineage>
        <taxon>Bacteria</taxon>
        <taxon>Bacillati</taxon>
        <taxon>Bacillota</taxon>
        <taxon>Clostridia</taxon>
        <taxon>Lachnospirales</taxon>
        <taxon>Lachnospiraceae</taxon>
    </lineage>
</organism>
<accession>C0C324</accession>
<dbReference type="NCBIfam" id="NF004325">
    <property type="entry name" value="PRK05718.1"/>
    <property type="match status" value="1"/>
</dbReference>
<evidence type="ECO:0000256" key="3">
    <source>
        <dbReference type="ARBA" id="ARBA00006906"/>
    </source>
</evidence>
<evidence type="ECO:0000256" key="4">
    <source>
        <dbReference type="ARBA" id="ARBA00011233"/>
    </source>
</evidence>
<evidence type="ECO:0000256" key="1">
    <source>
        <dbReference type="ARBA" id="ARBA00000654"/>
    </source>
</evidence>
<sequence length="210" mass="22570">MNIMEQIRHHRLVPVIKLDEASDAAPLAEALCEGGLPVAEITFRTEAAKDAIRLMTRQNPQMLVGAGSLTNAGQAEQAVDAGASFLVSAGFSRQVTEFALDNNIPVFPGICTPTELMLLVEYGLPVAKFFPAEQYGGLKTIKALSAPFPNMSFMPTGGIGPENITDYLAFSKIIACGGSWMVKDSMIRGHEFDKIRALTKEAVGLVQKEA</sequence>
<evidence type="ECO:0000256" key="7">
    <source>
        <dbReference type="ARBA" id="ARBA00023277"/>
    </source>
</evidence>
<dbReference type="PROSITE" id="PS00159">
    <property type="entry name" value="ALDOLASE_KDPG_KHG_1"/>
    <property type="match status" value="1"/>
</dbReference>
<dbReference type="GO" id="GO:0008675">
    <property type="term" value="F:2-dehydro-3-deoxy-phosphogluconate aldolase activity"/>
    <property type="evidence" value="ECO:0007669"/>
    <property type="project" value="UniProtKB-EC"/>
</dbReference>
<reference evidence="8" key="1">
    <citation type="submission" date="2009-02" db="EMBL/GenBank/DDBJ databases">
        <authorList>
            <person name="Fulton L."/>
            <person name="Clifton S."/>
            <person name="Fulton B."/>
            <person name="Xu J."/>
            <person name="Minx P."/>
            <person name="Pepin K.H."/>
            <person name="Johnson M."/>
            <person name="Bhonagiri V."/>
            <person name="Nash W.E."/>
            <person name="Mardis E.R."/>
            <person name="Wilson R.K."/>
        </authorList>
    </citation>
    <scope>NUCLEOTIDE SEQUENCE [LARGE SCALE GENOMIC DNA]</scope>
    <source>
        <strain evidence="8">DSM 15053</strain>
    </source>
</reference>
<dbReference type="STRING" id="553973.CLOHYLEM_06484"/>
<proteinExistence type="inferred from homology"/>
<dbReference type="eggNOG" id="COG0800">
    <property type="taxonomic scope" value="Bacteria"/>
</dbReference>
<dbReference type="HOGENOM" id="CLU_077795_1_1_9"/>
<dbReference type="InterPro" id="IPR013785">
    <property type="entry name" value="Aldolase_TIM"/>
</dbReference>
<dbReference type="Gene3D" id="3.20.20.70">
    <property type="entry name" value="Aldolase class I"/>
    <property type="match status" value="1"/>
</dbReference>
<dbReference type="PANTHER" id="PTHR30246:SF1">
    <property type="entry name" value="2-DEHYDRO-3-DEOXY-6-PHOSPHOGALACTONATE ALDOLASE-RELATED"/>
    <property type="match status" value="1"/>
</dbReference>
<dbReference type="OrthoDB" id="9802667at2"/>
<reference evidence="8" key="2">
    <citation type="submission" date="2013-06" db="EMBL/GenBank/DDBJ databases">
        <title>Draft genome sequence of Clostridium hylemonae (DSM 15053).</title>
        <authorList>
            <person name="Sudarsanam P."/>
            <person name="Ley R."/>
            <person name="Guruge J."/>
            <person name="Turnbaugh P.J."/>
            <person name="Mahowald M."/>
            <person name="Liep D."/>
            <person name="Gordon J."/>
        </authorList>
    </citation>
    <scope>NUCLEOTIDE SEQUENCE</scope>
    <source>
        <strain evidence="8">DSM 15053</strain>
    </source>
</reference>
<dbReference type="SUPFAM" id="SSF51569">
    <property type="entry name" value="Aldolase"/>
    <property type="match status" value="1"/>
</dbReference>
<keyword evidence="9" id="KW-1185">Reference proteome</keyword>
<dbReference type="NCBIfam" id="TIGR01182">
    <property type="entry name" value="eda"/>
    <property type="match status" value="1"/>
</dbReference>
<evidence type="ECO:0000256" key="5">
    <source>
        <dbReference type="ARBA" id="ARBA00013063"/>
    </source>
</evidence>
<dbReference type="InterPro" id="IPR031337">
    <property type="entry name" value="KDPG/KHG_AS_1"/>
</dbReference>
<comment type="similarity">
    <text evidence="3">Belongs to the KHG/KDPG aldolase family.</text>
</comment>
<protein>
    <recommendedName>
        <fullName evidence="5">2-dehydro-3-deoxy-phosphogluconate aldolase</fullName>
        <ecNumber evidence="5">4.1.2.14</ecNumber>
    </recommendedName>
</protein>
<name>C0C324_9FIRM</name>
<dbReference type="AlphaFoldDB" id="C0C324"/>
<evidence type="ECO:0000313" key="9">
    <source>
        <dbReference type="Proteomes" id="UP000004893"/>
    </source>
</evidence>